<evidence type="ECO:0000256" key="1">
    <source>
        <dbReference type="ARBA" id="ARBA00004496"/>
    </source>
</evidence>
<dbReference type="InterPro" id="IPR001669">
    <property type="entry name" value="Arg_repress"/>
</dbReference>
<keyword evidence="10" id="KW-0028">Amino-acid biosynthesis</keyword>
<dbReference type="Gene3D" id="3.30.1360.40">
    <property type="match status" value="1"/>
</dbReference>
<keyword evidence="10" id="KW-0678">Repressor</keyword>
<evidence type="ECO:0000256" key="5">
    <source>
        <dbReference type="ARBA" id="ARBA00022490"/>
    </source>
</evidence>
<dbReference type="HAMAP" id="MF_00173">
    <property type="entry name" value="Arg_repressor"/>
    <property type="match status" value="1"/>
</dbReference>
<feature type="domain" description="Arginine repressor DNA-binding" evidence="11">
    <location>
        <begin position="9"/>
        <end position="74"/>
    </location>
</feature>
<dbReference type="EMBL" id="JAGRYU010000044">
    <property type="protein sequence ID" value="MBU4684775.1"/>
    <property type="molecule type" value="Genomic_DNA"/>
</dbReference>
<dbReference type="PANTHER" id="PTHR34471:SF1">
    <property type="entry name" value="ARGININE REPRESSOR"/>
    <property type="match status" value="1"/>
</dbReference>
<evidence type="ECO:0000256" key="6">
    <source>
        <dbReference type="ARBA" id="ARBA00022571"/>
    </source>
</evidence>
<dbReference type="InterPro" id="IPR036388">
    <property type="entry name" value="WH-like_DNA-bd_sf"/>
</dbReference>
<comment type="pathway">
    <text evidence="2 10">Amino-acid biosynthesis; L-arginine biosynthesis [regulation].</text>
</comment>
<dbReference type="InterPro" id="IPR036390">
    <property type="entry name" value="WH_DNA-bd_sf"/>
</dbReference>
<keyword evidence="7 10" id="KW-0805">Transcription regulation</keyword>
<evidence type="ECO:0000313" key="14">
    <source>
        <dbReference type="Proteomes" id="UP000686327"/>
    </source>
</evidence>
<dbReference type="InterPro" id="IPR020899">
    <property type="entry name" value="Arg_repress_C"/>
</dbReference>
<comment type="function">
    <text evidence="10">Regulates arginine biosynthesis genes.</text>
</comment>
<reference evidence="13 14" key="1">
    <citation type="submission" date="2021-04" db="EMBL/GenBank/DDBJ databases">
        <authorList>
            <person name="Seiffert S.N."/>
        </authorList>
    </citation>
    <scope>NUCLEOTIDE SEQUENCE [LARGE SCALE GENOMIC DNA]</scope>
    <source>
        <strain evidence="13 14">1</strain>
    </source>
</reference>
<dbReference type="PRINTS" id="PR01467">
    <property type="entry name" value="ARGREPRESSOR"/>
</dbReference>
<evidence type="ECO:0000256" key="9">
    <source>
        <dbReference type="ARBA" id="ARBA00023163"/>
    </source>
</evidence>
<keyword evidence="8 10" id="KW-0238">DNA-binding</keyword>
<evidence type="ECO:0000256" key="2">
    <source>
        <dbReference type="ARBA" id="ARBA00005040"/>
    </source>
</evidence>
<dbReference type="SUPFAM" id="SSF46785">
    <property type="entry name" value="Winged helix' DNA-binding domain"/>
    <property type="match status" value="1"/>
</dbReference>
<evidence type="ECO:0000256" key="10">
    <source>
        <dbReference type="HAMAP-Rule" id="MF_00173"/>
    </source>
</evidence>
<dbReference type="SUPFAM" id="SSF55252">
    <property type="entry name" value="C-terminal domain of arginine repressor"/>
    <property type="match status" value="1"/>
</dbReference>
<keyword evidence="6 10" id="KW-0055">Arginine biosynthesis</keyword>
<sequence>MRISRVSSEKEQRQLELCQQLIVHKSYRSQEQLRCDLKQHGFEAISQSTVSRLLKLLGVIKRSNAKGEKIYALNPMAQPQPSAARSVAEMVISVEHNSEFIMIHTVSGYGRAVAKILDHHAITEILGVVSGSSVVWIAPRDVRKTPLVHRRIMQTLGLN</sequence>
<evidence type="ECO:0000256" key="8">
    <source>
        <dbReference type="ARBA" id="ARBA00023125"/>
    </source>
</evidence>
<dbReference type="Pfam" id="PF01316">
    <property type="entry name" value="Arg_repressor"/>
    <property type="match status" value="1"/>
</dbReference>
<keyword evidence="5 10" id="KW-0963">Cytoplasm</keyword>
<name>A0ABS6DNX9_9ENTR</name>
<evidence type="ECO:0000259" key="12">
    <source>
        <dbReference type="Pfam" id="PF02863"/>
    </source>
</evidence>
<proteinExistence type="inferred from homology"/>
<comment type="similarity">
    <text evidence="3 10">Belongs to the ArgR family.</text>
</comment>
<reference evidence="14" key="2">
    <citation type="submission" date="2023-07" db="EMBL/GenBank/DDBJ databases">
        <title>Cedecea davisae an AmpC producer and its therapeutic implications.</title>
        <authorList>
            <person name="Notter J."/>
        </authorList>
    </citation>
    <scope>NUCLEOTIDE SEQUENCE [LARGE SCALE GENOMIC DNA]</scope>
    <source>
        <strain evidence="14">1</strain>
    </source>
</reference>
<keyword evidence="14" id="KW-1185">Reference proteome</keyword>
<gene>
    <name evidence="10" type="primary">argR</name>
    <name evidence="13" type="ORF">KC222_22535</name>
</gene>
<dbReference type="Pfam" id="PF02863">
    <property type="entry name" value="Arg_repressor_C"/>
    <property type="match status" value="1"/>
</dbReference>
<dbReference type="InterPro" id="IPR020900">
    <property type="entry name" value="Arg_repress_DNA-bd"/>
</dbReference>
<dbReference type="InterPro" id="IPR036251">
    <property type="entry name" value="Arg_repress_C_sf"/>
</dbReference>
<dbReference type="RefSeq" id="WP_039898848.1">
    <property type="nucleotide sequence ID" value="NZ_CABKSL010000001.1"/>
</dbReference>
<feature type="domain" description="Arginine repressor C-terminal" evidence="12">
    <location>
        <begin position="88"/>
        <end position="152"/>
    </location>
</feature>
<dbReference type="PANTHER" id="PTHR34471">
    <property type="entry name" value="ARGININE REPRESSOR"/>
    <property type="match status" value="1"/>
</dbReference>
<comment type="caution">
    <text evidence="13">The sequence shown here is derived from an EMBL/GenBank/DDBJ whole genome shotgun (WGS) entry which is preliminary data.</text>
</comment>
<organism evidence="13 14">
    <name type="scientific">Cedecea davisae</name>
    <dbReference type="NCBI Taxonomy" id="158484"/>
    <lineage>
        <taxon>Bacteria</taxon>
        <taxon>Pseudomonadati</taxon>
        <taxon>Pseudomonadota</taxon>
        <taxon>Gammaproteobacteria</taxon>
        <taxon>Enterobacterales</taxon>
        <taxon>Enterobacteriaceae</taxon>
        <taxon>Cedecea</taxon>
    </lineage>
</organism>
<keyword evidence="9 10" id="KW-0804">Transcription</keyword>
<dbReference type="Proteomes" id="UP000686327">
    <property type="component" value="Unassembled WGS sequence"/>
</dbReference>
<evidence type="ECO:0000313" key="13">
    <source>
        <dbReference type="EMBL" id="MBU4684775.1"/>
    </source>
</evidence>
<evidence type="ECO:0000256" key="3">
    <source>
        <dbReference type="ARBA" id="ARBA00008316"/>
    </source>
</evidence>
<evidence type="ECO:0000256" key="4">
    <source>
        <dbReference type="ARBA" id="ARBA00021148"/>
    </source>
</evidence>
<protein>
    <recommendedName>
        <fullName evidence="4 10">Arginine repressor</fullName>
    </recommendedName>
</protein>
<evidence type="ECO:0000256" key="7">
    <source>
        <dbReference type="ARBA" id="ARBA00023015"/>
    </source>
</evidence>
<evidence type="ECO:0000259" key="11">
    <source>
        <dbReference type="Pfam" id="PF01316"/>
    </source>
</evidence>
<comment type="subcellular location">
    <subcellularLocation>
        <location evidence="1 10">Cytoplasm</location>
    </subcellularLocation>
</comment>
<accession>A0ABS6DNX9</accession>
<dbReference type="Gene3D" id="1.10.10.10">
    <property type="entry name" value="Winged helix-like DNA-binding domain superfamily/Winged helix DNA-binding domain"/>
    <property type="match status" value="1"/>
</dbReference>